<name>A0AAD6F1U4_9TELE</name>
<keyword evidence="5" id="KW-1185">Reference proteome</keyword>
<dbReference type="InterPro" id="IPR036691">
    <property type="entry name" value="Endo/exonu/phosph_ase_sf"/>
</dbReference>
<dbReference type="CDD" id="cd09076">
    <property type="entry name" value="L1-EN"/>
    <property type="match status" value="1"/>
</dbReference>
<evidence type="ECO:0000313" key="5">
    <source>
        <dbReference type="Proteomes" id="UP001219934"/>
    </source>
</evidence>
<keyword evidence="1" id="KW-0862">Zinc</keyword>
<evidence type="ECO:0000259" key="3">
    <source>
        <dbReference type="PROSITE" id="PS50157"/>
    </source>
</evidence>
<gene>
    <name evidence="4" type="ORF">JOQ06_023050</name>
</gene>
<evidence type="ECO:0000313" key="4">
    <source>
        <dbReference type="EMBL" id="KAJ4918209.1"/>
    </source>
</evidence>
<dbReference type="Pfam" id="PF03372">
    <property type="entry name" value="Exo_endo_phos"/>
    <property type="match status" value="1"/>
</dbReference>
<dbReference type="SMART" id="SM00355">
    <property type="entry name" value="ZnF_C2H2"/>
    <property type="match status" value="1"/>
</dbReference>
<evidence type="ECO:0000256" key="1">
    <source>
        <dbReference type="PROSITE-ProRule" id="PRU00042"/>
    </source>
</evidence>
<evidence type="ECO:0000256" key="2">
    <source>
        <dbReference type="SAM" id="MobiDB-lite"/>
    </source>
</evidence>
<dbReference type="PROSITE" id="PS00028">
    <property type="entry name" value="ZINC_FINGER_C2H2_1"/>
    <property type="match status" value="1"/>
</dbReference>
<feature type="region of interest" description="Disordered" evidence="2">
    <location>
        <begin position="54"/>
        <end position="91"/>
    </location>
</feature>
<sequence>MATHGNWVLADKAKLEGISEQQGAPETRRIGPPLCGYALTPVNPCPNYGRALKNQGPGSLLQPEWGTGRHGSPTPPGLSHRGEDSATGKCTPPMALKNFLAQVSTSDHGEVPGPYSVLKSGGDGVLANELDTTPIGPFHYRGRNKNKNYGRKSRKSCNLRLECNVRTLLDSYGSSDRPHRRTALVAAELSRYNIDIAALSETRILDEGSLTEEGMGYTFFWKGYLSGGQHLHGVGLAIKNTLLPRLAETPVGISERLITLRIPLVTNRFATLLSAYAPTLPSESEAKDSFYQSLDEALRRIPKNDKIFLLGDFNARVGQNSSIWSGVLGRHGVGQVNANGLRLLTLCSEHNLTITNTIFQQKAKYKTSWMHPRSKHWHLIDYVIVRRSDIRDVHITRAMRGAECWTDHRLIMAKVHMQVRPPLRLQGPRRRRLDCTRLENPDARNEFRCSLAEKLGGIELSLSSSENTMDQKWNSISSALYEAAAQTIGYKSKNHQNWFDENSEIIHDLLKDMHRAHQATLKSPSSSSTRQQWQRIRREVQRATRVMQNEWWTKKAHEIQSFADKNDMHNFYNAVKKIYGPISRCITPLKTADGLTVLKDQHSILLRWAEHFGTLLNQDSDADPTILDDLPTLPPMHNLDQPPTFLETNCRSIEATITQHQLRWLGHVVLVRMPSNRLPRRVLYGQLHHGRRSAGGQKKRYKDQLKTALKKCKIRPEVLEDAAADRNTWRQLCRDGTQMLEEERTARRQERRLRRNTPTVAVATTTTYTCPTCNRICGSRIGLFSHQRTHR</sequence>
<dbReference type="EMBL" id="JAPTMU010000630">
    <property type="protein sequence ID" value="KAJ4918209.1"/>
    <property type="molecule type" value="Genomic_DNA"/>
</dbReference>
<accession>A0AAD6F1U4</accession>
<dbReference type="GO" id="GO:0003824">
    <property type="term" value="F:catalytic activity"/>
    <property type="evidence" value="ECO:0007669"/>
    <property type="project" value="InterPro"/>
</dbReference>
<dbReference type="GO" id="GO:0008270">
    <property type="term" value="F:zinc ion binding"/>
    <property type="evidence" value="ECO:0007669"/>
    <property type="project" value="UniProtKB-KW"/>
</dbReference>
<dbReference type="Gene3D" id="3.60.10.10">
    <property type="entry name" value="Endonuclease/exonuclease/phosphatase"/>
    <property type="match status" value="1"/>
</dbReference>
<dbReference type="InterPro" id="IPR027124">
    <property type="entry name" value="Swc5/CFDP1/2"/>
</dbReference>
<organism evidence="4 5">
    <name type="scientific">Pogonophryne albipinna</name>
    <dbReference type="NCBI Taxonomy" id="1090488"/>
    <lineage>
        <taxon>Eukaryota</taxon>
        <taxon>Metazoa</taxon>
        <taxon>Chordata</taxon>
        <taxon>Craniata</taxon>
        <taxon>Vertebrata</taxon>
        <taxon>Euteleostomi</taxon>
        <taxon>Actinopterygii</taxon>
        <taxon>Neopterygii</taxon>
        <taxon>Teleostei</taxon>
        <taxon>Neoteleostei</taxon>
        <taxon>Acanthomorphata</taxon>
        <taxon>Eupercaria</taxon>
        <taxon>Perciformes</taxon>
        <taxon>Notothenioidei</taxon>
        <taxon>Pogonophryne</taxon>
    </lineage>
</organism>
<dbReference type="InterPro" id="IPR005135">
    <property type="entry name" value="Endo/exonuclease/phosphatase"/>
</dbReference>
<protein>
    <recommendedName>
        <fullName evidence="3">C2H2-type domain-containing protein</fullName>
    </recommendedName>
</protein>
<proteinExistence type="predicted"/>
<dbReference type="PANTHER" id="PTHR23227">
    <property type="entry name" value="BUCENTAUR RELATED"/>
    <property type="match status" value="1"/>
</dbReference>
<comment type="caution">
    <text evidence="4">The sequence shown here is derived from an EMBL/GenBank/DDBJ whole genome shotgun (WGS) entry which is preliminary data.</text>
</comment>
<reference evidence="4" key="1">
    <citation type="submission" date="2022-11" db="EMBL/GenBank/DDBJ databases">
        <title>Chromosome-level genome of Pogonophryne albipinna.</title>
        <authorList>
            <person name="Jo E."/>
        </authorList>
    </citation>
    <scope>NUCLEOTIDE SEQUENCE</scope>
    <source>
        <strain evidence="4">SGF0006</strain>
        <tissue evidence="4">Muscle</tissue>
    </source>
</reference>
<dbReference type="InterPro" id="IPR013087">
    <property type="entry name" value="Znf_C2H2_type"/>
</dbReference>
<dbReference type="AlphaFoldDB" id="A0AAD6F1U4"/>
<keyword evidence="1" id="KW-0479">Metal-binding</keyword>
<feature type="domain" description="C2H2-type" evidence="3">
    <location>
        <begin position="768"/>
        <end position="791"/>
    </location>
</feature>
<keyword evidence="1" id="KW-0863">Zinc-finger</keyword>
<dbReference type="PANTHER" id="PTHR23227:SF84">
    <property type="entry name" value="ENDONUCLEASE_EXONUCLEASE_PHOSPHATASE DOMAIN-CONTAINING PROTEIN"/>
    <property type="match status" value="1"/>
</dbReference>
<dbReference type="Proteomes" id="UP001219934">
    <property type="component" value="Unassembled WGS sequence"/>
</dbReference>
<dbReference type="PROSITE" id="PS50157">
    <property type="entry name" value="ZINC_FINGER_C2H2_2"/>
    <property type="match status" value="1"/>
</dbReference>
<dbReference type="SUPFAM" id="SSF56219">
    <property type="entry name" value="DNase I-like"/>
    <property type="match status" value="1"/>
</dbReference>